<dbReference type="CDD" id="cd00086">
    <property type="entry name" value="homeodomain"/>
    <property type="match status" value="1"/>
</dbReference>
<feature type="region of interest" description="Disordered" evidence="5">
    <location>
        <begin position="284"/>
        <end position="309"/>
    </location>
</feature>
<evidence type="ECO:0000313" key="7">
    <source>
        <dbReference type="EMBL" id="VTJ71564.1"/>
    </source>
</evidence>
<evidence type="ECO:0000256" key="4">
    <source>
        <dbReference type="RuleBase" id="RU000682"/>
    </source>
</evidence>
<protein>
    <recommendedName>
        <fullName evidence="6">Homeobox domain-containing protein</fullName>
    </recommendedName>
</protein>
<feature type="compositionally biased region" description="Polar residues" evidence="5">
    <location>
        <begin position="284"/>
        <end position="308"/>
    </location>
</feature>
<dbReference type="Gene3D" id="1.10.10.60">
    <property type="entry name" value="Homeodomain-like"/>
    <property type="match status" value="1"/>
</dbReference>
<dbReference type="InterPro" id="IPR050720">
    <property type="entry name" value="Engrailed_Homeobox_TFs"/>
</dbReference>
<comment type="subcellular location">
    <subcellularLocation>
        <location evidence="1 3 4">Nucleus</location>
    </subcellularLocation>
</comment>
<dbReference type="InterPro" id="IPR009057">
    <property type="entry name" value="Homeodomain-like_sf"/>
</dbReference>
<dbReference type="InterPro" id="IPR001356">
    <property type="entry name" value="HD"/>
</dbReference>
<keyword evidence="2 3" id="KW-0539">Nucleus</keyword>
<evidence type="ECO:0000256" key="3">
    <source>
        <dbReference type="PROSITE-ProRule" id="PRU00108"/>
    </source>
</evidence>
<dbReference type="PROSITE" id="PS50071">
    <property type="entry name" value="HOMEOBOX_2"/>
    <property type="match status" value="1"/>
</dbReference>
<dbReference type="GO" id="GO:0000981">
    <property type="term" value="F:DNA-binding transcription factor activity, RNA polymerase II-specific"/>
    <property type="evidence" value="ECO:0007669"/>
    <property type="project" value="TreeGrafter"/>
</dbReference>
<dbReference type="AlphaFoldDB" id="A0A5E4BPI2"/>
<dbReference type="PANTHER" id="PTHR24341">
    <property type="entry name" value="HOMEOBOX PROTEIN ENGRAILED"/>
    <property type="match status" value="1"/>
</dbReference>
<dbReference type="EMBL" id="CABDUW010000571">
    <property type="protein sequence ID" value="VTJ71564.1"/>
    <property type="molecule type" value="Genomic_DNA"/>
</dbReference>
<evidence type="ECO:0000256" key="5">
    <source>
        <dbReference type="SAM" id="MobiDB-lite"/>
    </source>
</evidence>
<comment type="caution">
    <text evidence="7">The sequence shown here is derived from an EMBL/GenBank/DDBJ whole genome shotgun (WGS) entry which is preliminary data.</text>
</comment>
<dbReference type="Proteomes" id="UP000335636">
    <property type="component" value="Unassembled WGS sequence"/>
</dbReference>
<feature type="domain" description="Homeobox" evidence="6">
    <location>
        <begin position="22"/>
        <end position="82"/>
    </location>
</feature>
<sequence length="338" mass="38533">MASKASSVEDSSMEVGETKQERGIGKPRHTFTKHDLEILNRSFEQNSYPDFGIREELAKQINCPISAINIWYQNKRSRLRLREKQRVFVTRRRRQFQVQGHHPVLENQESKMQYDSNITAQSSGLQQAPHGKAGLFPVETWRHPRAENGSCDAVFTGIRREPNCPSLVQGARGSGPSPRFSQAIYSHSASSVQNFEKVLITTEKSHQSMHLPLSCVNIGQGKMQRQQDQQPSGLCEGQGQSDWVYYNPQLQQPQSYQEKLSVQGPLQMYQKHDELWKKLPSLQQEQDANWQENGEDSSSQVQCTSPPQNEMCLVPEPFVLDGQQVAREQARSPTQQAW</sequence>
<accession>A0A5E4BPI2</accession>
<evidence type="ECO:0000256" key="2">
    <source>
        <dbReference type="ARBA" id="ARBA00023242"/>
    </source>
</evidence>
<feature type="region of interest" description="Disordered" evidence="5">
    <location>
        <begin position="1"/>
        <end position="28"/>
    </location>
</feature>
<feature type="non-terminal residue" evidence="7">
    <location>
        <position position="338"/>
    </location>
</feature>
<dbReference type="SMART" id="SM00389">
    <property type="entry name" value="HOX"/>
    <property type="match status" value="1"/>
</dbReference>
<reference evidence="7" key="1">
    <citation type="submission" date="2019-04" db="EMBL/GenBank/DDBJ databases">
        <authorList>
            <person name="Alioto T."/>
            <person name="Alioto T."/>
        </authorList>
    </citation>
    <scope>NUCLEOTIDE SEQUENCE [LARGE SCALE GENOMIC DNA]</scope>
</reference>
<dbReference type="Pfam" id="PF00046">
    <property type="entry name" value="Homeodomain"/>
    <property type="match status" value="1"/>
</dbReference>
<feature type="DNA-binding region" description="Homeobox" evidence="3">
    <location>
        <begin position="24"/>
        <end position="83"/>
    </location>
</feature>
<dbReference type="GO" id="GO:0005634">
    <property type="term" value="C:nucleus"/>
    <property type="evidence" value="ECO:0007669"/>
    <property type="project" value="UniProtKB-SubCell"/>
</dbReference>
<keyword evidence="8" id="KW-1185">Reference proteome</keyword>
<evidence type="ECO:0000259" key="6">
    <source>
        <dbReference type="PROSITE" id="PS50071"/>
    </source>
</evidence>
<name>A0A5E4BPI2_MARMO</name>
<keyword evidence="3 4" id="KW-0371">Homeobox</keyword>
<gene>
    <name evidence="7" type="ORF">MONAX_5E010544</name>
</gene>
<dbReference type="SUPFAM" id="SSF46689">
    <property type="entry name" value="Homeodomain-like"/>
    <property type="match status" value="1"/>
</dbReference>
<dbReference type="PANTHER" id="PTHR24341:SF1">
    <property type="entry name" value="CYTOPLASMIC POLYADENYLATED HOMEOBOX-LIKE PROTEIN"/>
    <property type="match status" value="1"/>
</dbReference>
<dbReference type="GO" id="GO:0000978">
    <property type="term" value="F:RNA polymerase II cis-regulatory region sequence-specific DNA binding"/>
    <property type="evidence" value="ECO:0007669"/>
    <property type="project" value="TreeGrafter"/>
</dbReference>
<evidence type="ECO:0000313" key="8">
    <source>
        <dbReference type="Proteomes" id="UP000335636"/>
    </source>
</evidence>
<proteinExistence type="predicted"/>
<feature type="compositionally biased region" description="Polar residues" evidence="5">
    <location>
        <begin position="1"/>
        <end position="10"/>
    </location>
</feature>
<keyword evidence="3 4" id="KW-0238">DNA-binding</keyword>
<organism evidence="7 8">
    <name type="scientific">Marmota monax</name>
    <name type="common">Woodchuck</name>
    <dbReference type="NCBI Taxonomy" id="9995"/>
    <lineage>
        <taxon>Eukaryota</taxon>
        <taxon>Metazoa</taxon>
        <taxon>Chordata</taxon>
        <taxon>Craniata</taxon>
        <taxon>Vertebrata</taxon>
        <taxon>Euteleostomi</taxon>
        <taxon>Mammalia</taxon>
        <taxon>Eutheria</taxon>
        <taxon>Euarchontoglires</taxon>
        <taxon>Glires</taxon>
        <taxon>Rodentia</taxon>
        <taxon>Sciuromorpha</taxon>
        <taxon>Sciuridae</taxon>
        <taxon>Xerinae</taxon>
        <taxon>Marmotini</taxon>
        <taxon>Marmota</taxon>
    </lineage>
</organism>
<evidence type="ECO:0000256" key="1">
    <source>
        <dbReference type="ARBA" id="ARBA00004123"/>
    </source>
</evidence>